<dbReference type="SUPFAM" id="SSF52374">
    <property type="entry name" value="Nucleotidylyl transferase"/>
    <property type="match status" value="1"/>
</dbReference>
<dbReference type="Gene3D" id="3.90.800.10">
    <property type="entry name" value="Glutamyl-tRNA Synthetase, Domain 3"/>
    <property type="match status" value="1"/>
</dbReference>
<dbReference type="EMBL" id="BARW01010954">
    <property type="protein sequence ID" value="GAI82485.1"/>
    <property type="molecule type" value="Genomic_DNA"/>
</dbReference>
<protein>
    <submittedName>
        <fullName evidence="1">Uncharacterized protein</fullName>
    </submittedName>
</protein>
<accession>X1T4H9</accession>
<reference evidence="1" key="1">
    <citation type="journal article" date="2014" name="Front. Microbiol.">
        <title>High frequency of phylogenetically diverse reductive dehalogenase-homologous genes in deep subseafloor sedimentary metagenomes.</title>
        <authorList>
            <person name="Kawai M."/>
            <person name="Futagami T."/>
            <person name="Toyoda A."/>
            <person name="Takaki Y."/>
            <person name="Nishi S."/>
            <person name="Hori S."/>
            <person name="Arai W."/>
            <person name="Tsubouchi T."/>
            <person name="Morono Y."/>
            <person name="Uchiyama I."/>
            <person name="Ito T."/>
            <person name="Fujiyama A."/>
            <person name="Inagaki F."/>
            <person name="Takami H."/>
        </authorList>
    </citation>
    <scope>NUCLEOTIDE SEQUENCE</scope>
    <source>
        <strain evidence="1">Expedition CK06-06</strain>
    </source>
</reference>
<organism evidence="1">
    <name type="scientific">marine sediment metagenome</name>
    <dbReference type="NCBI Taxonomy" id="412755"/>
    <lineage>
        <taxon>unclassified sequences</taxon>
        <taxon>metagenomes</taxon>
        <taxon>ecological metagenomes</taxon>
    </lineage>
</organism>
<name>X1T4H9_9ZZZZ</name>
<dbReference type="AlphaFoldDB" id="X1T4H9"/>
<feature type="non-terminal residue" evidence="1">
    <location>
        <position position="1"/>
    </location>
</feature>
<sequence>PLEGQTRFNDLIWGDVVFENNIIDDFVLLKSDGYPTSPSNLRTASCSDTEIVLASRGIRRARCCGEY</sequence>
<evidence type="ECO:0000313" key="1">
    <source>
        <dbReference type="EMBL" id="GAI82485.1"/>
    </source>
</evidence>
<proteinExistence type="predicted"/>
<comment type="caution">
    <text evidence="1">The sequence shown here is derived from an EMBL/GenBank/DDBJ whole genome shotgun (WGS) entry which is preliminary data.</text>
</comment>
<gene>
    <name evidence="1" type="ORF">S12H4_21330</name>
</gene>